<evidence type="ECO:0000313" key="2">
    <source>
        <dbReference type="Proteomes" id="UP000629911"/>
    </source>
</evidence>
<dbReference type="Proteomes" id="UP000629911">
    <property type="component" value="Unassembled WGS sequence"/>
</dbReference>
<name>A0ABQ2TZY1_9ACTN</name>
<dbReference type="RefSeq" id="WP_189365335.1">
    <property type="nucleotide sequence ID" value="NZ_BMTZ01000010.1"/>
</dbReference>
<dbReference type="EMBL" id="BMTZ01000010">
    <property type="protein sequence ID" value="GGT59173.1"/>
    <property type="molecule type" value="Genomic_DNA"/>
</dbReference>
<protein>
    <submittedName>
        <fullName evidence="1">Uncharacterized protein</fullName>
    </submittedName>
</protein>
<keyword evidence="2" id="KW-1185">Reference proteome</keyword>
<comment type="caution">
    <text evidence="1">The sequence shown here is derived from an EMBL/GenBank/DDBJ whole genome shotgun (WGS) entry which is preliminary data.</text>
</comment>
<evidence type="ECO:0000313" key="1">
    <source>
        <dbReference type="EMBL" id="GGT59173.1"/>
    </source>
</evidence>
<proteinExistence type="predicted"/>
<gene>
    <name evidence="1" type="ORF">GCM10010287_36710</name>
</gene>
<reference evidence="2" key="1">
    <citation type="journal article" date="2019" name="Int. J. Syst. Evol. Microbiol.">
        <title>The Global Catalogue of Microorganisms (GCM) 10K type strain sequencing project: providing services to taxonomists for standard genome sequencing and annotation.</title>
        <authorList>
            <consortium name="The Broad Institute Genomics Platform"/>
            <consortium name="The Broad Institute Genome Sequencing Center for Infectious Disease"/>
            <person name="Wu L."/>
            <person name="Ma J."/>
        </authorList>
    </citation>
    <scope>NUCLEOTIDE SEQUENCE [LARGE SCALE GENOMIC DNA]</scope>
    <source>
        <strain evidence="2">JCM 4422</strain>
    </source>
</reference>
<accession>A0ABQ2TZY1</accession>
<organism evidence="1 2">
    <name type="scientific">Streptomyces variabilis</name>
    <dbReference type="NCBI Taxonomy" id="67372"/>
    <lineage>
        <taxon>Bacteria</taxon>
        <taxon>Bacillati</taxon>
        <taxon>Actinomycetota</taxon>
        <taxon>Actinomycetes</taxon>
        <taxon>Kitasatosporales</taxon>
        <taxon>Streptomycetaceae</taxon>
        <taxon>Streptomyces</taxon>
        <taxon>Streptomyces griseoincarnatus group</taxon>
    </lineage>
</organism>
<sequence>MLATIPLTDEEQAAVDDGQAALDQLLERLADVPTPSGATPRQLLPIIEVRQGHAPKA</sequence>